<gene>
    <name evidence="5" type="ORF">L211DRAFT_840332</name>
</gene>
<feature type="region of interest" description="Disordered" evidence="4">
    <location>
        <begin position="236"/>
        <end position="296"/>
    </location>
</feature>
<dbReference type="Proteomes" id="UP000267821">
    <property type="component" value="Unassembled WGS sequence"/>
</dbReference>
<dbReference type="GO" id="GO:0005739">
    <property type="term" value="C:mitochondrion"/>
    <property type="evidence" value="ECO:0007669"/>
    <property type="project" value="TreeGrafter"/>
</dbReference>
<dbReference type="GO" id="GO:0070124">
    <property type="term" value="P:mitochondrial translational initiation"/>
    <property type="evidence" value="ECO:0007669"/>
    <property type="project" value="TreeGrafter"/>
</dbReference>
<dbReference type="SUPFAM" id="SSF55200">
    <property type="entry name" value="Translation initiation factor IF3, C-terminal domain"/>
    <property type="match status" value="1"/>
</dbReference>
<name>A0A3N4LJS1_9PEZI</name>
<accession>A0A3N4LJS1</accession>
<keyword evidence="2" id="KW-0396">Initiation factor</keyword>
<evidence type="ECO:0000256" key="2">
    <source>
        <dbReference type="ARBA" id="ARBA00022540"/>
    </source>
</evidence>
<dbReference type="GO" id="GO:0043022">
    <property type="term" value="F:ribosome binding"/>
    <property type="evidence" value="ECO:0007669"/>
    <property type="project" value="TreeGrafter"/>
</dbReference>
<evidence type="ECO:0000256" key="1">
    <source>
        <dbReference type="ARBA" id="ARBA00005439"/>
    </source>
</evidence>
<comment type="similarity">
    <text evidence="1">Belongs to the IF-3 family.</text>
</comment>
<dbReference type="InterPro" id="IPR036788">
    <property type="entry name" value="T_IF-3_C_sf"/>
</dbReference>
<dbReference type="EMBL" id="ML121557">
    <property type="protein sequence ID" value="RPB21719.1"/>
    <property type="molecule type" value="Genomic_DNA"/>
</dbReference>
<dbReference type="OrthoDB" id="21573at2759"/>
<dbReference type="GO" id="GO:0032790">
    <property type="term" value="P:ribosome disassembly"/>
    <property type="evidence" value="ECO:0007669"/>
    <property type="project" value="TreeGrafter"/>
</dbReference>
<feature type="compositionally biased region" description="Basic and acidic residues" evidence="4">
    <location>
        <begin position="255"/>
        <end position="270"/>
    </location>
</feature>
<dbReference type="PANTHER" id="PTHR10938:SF0">
    <property type="entry name" value="TRANSLATION INITIATION FACTOR IF-3, MITOCHONDRIAL"/>
    <property type="match status" value="1"/>
</dbReference>
<reference evidence="5 6" key="1">
    <citation type="journal article" date="2018" name="Nat. Ecol. Evol.">
        <title>Pezizomycetes genomes reveal the molecular basis of ectomycorrhizal truffle lifestyle.</title>
        <authorList>
            <person name="Murat C."/>
            <person name="Payen T."/>
            <person name="Noel B."/>
            <person name="Kuo A."/>
            <person name="Morin E."/>
            <person name="Chen J."/>
            <person name="Kohler A."/>
            <person name="Krizsan K."/>
            <person name="Balestrini R."/>
            <person name="Da Silva C."/>
            <person name="Montanini B."/>
            <person name="Hainaut M."/>
            <person name="Levati E."/>
            <person name="Barry K.W."/>
            <person name="Belfiori B."/>
            <person name="Cichocki N."/>
            <person name="Clum A."/>
            <person name="Dockter R.B."/>
            <person name="Fauchery L."/>
            <person name="Guy J."/>
            <person name="Iotti M."/>
            <person name="Le Tacon F."/>
            <person name="Lindquist E.A."/>
            <person name="Lipzen A."/>
            <person name="Malagnac F."/>
            <person name="Mello A."/>
            <person name="Molinier V."/>
            <person name="Miyauchi S."/>
            <person name="Poulain J."/>
            <person name="Riccioni C."/>
            <person name="Rubini A."/>
            <person name="Sitrit Y."/>
            <person name="Splivallo R."/>
            <person name="Traeger S."/>
            <person name="Wang M."/>
            <person name="Zifcakova L."/>
            <person name="Wipf D."/>
            <person name="Zambonelli A."/>
            <person name="Paolocci F."/>
            <person name="Nowrousian M."/>
            <person name="Ottonello S."/>
            <person name="Baldrian P."/>
            <person name="Spatafora J.W."/>
            <person name="Henrissat B."/>
            <person name="Nagy L.G."/>
            <person name="Aury J.M."/>
            <person name="Wincker P."/>
            <person name="Grigoriev I.V."/>
            <person name="Bonfante P."/>
            <person name="Martin F.M."/>
        </authorList>
    </citation>
    <scope>NUCLEOTIDE SEQUENCE [LARGE SCALE GENOMIC DNA]</scope>
    <source>
        <strain evidence="5 6">ATCC MYA-4762</strain>
    </source>
</reference>
<keyword evidence="3" id="KW-0648">Protein biosynthesis</keyword>
<organism evidence="5 6">
    <name type="scientific">Terfezia boudieri ATCC MYA-4762</name>
    <dbReference type="NCBI Taxonomy" id="1051890"/>
    <lineage>
        <taxon>Eukaryota</taxon>
        <taxon>Fungi</taxon>
        <taxon>Dikarya</taxon>
        <taxon>Ascomycota</taxon>
        <taxon>Pezizomycotina</taxon>
        <taxon>Pezizomycetes</taxon>
        <taxon>Pezizales</taxon>
        <taxon>Pezizaceae</taxon>
        <taxon>Terfezia</taxon>
    </lineage>
</organism>
<evidence type="ECO:0000256" key="4">
    <source>
        <dbReference type="SAM" id="MobiDB-lite"/>
    </source>
</evidence>
<dbReference type="InterPro" id="IPR001288">
    <property type="entry name" value="Translation_initiation_fac_3"/>
</dbReference>
<dbReference type="AlphaFoldDB" id="A0A3N4LJS1"/>
<evidence type="ECO:0000313" key="5">
    <source>
        <dbReference type="EMBL" id="RPB21719.1"/>
    </source>
</evidence>
<keyword evidence="6" id="KW-1185">Reference proteome</keyword>
<dbReference type="Gene3D" id="3.30.110.10">
    <property type="entry name" value="Translation initiation factor 3 (IF-3), C-terminal domain"/>
    <property type="match status" value="1"/>
</dbReference>
<evidence type="ECO:0000256" key="3">
    <source>
        <dbReference type="ARBA" id="ARBA00022917"/>
    </source>
</evidence>
<dbReference type="InParanoid" id="A0A3N4LJS1"/>
<dbReference type="GO" id="GO:0003743">
    <property type="term" value="F:translation initiation factor activity"/>
    <property type="evidence" value="ECO:0007669"/>
    <property type="project" value="UniProtKB-KW"/>
</dbReference>
<dbReference type="STRING" id="1051890.A0A3N4LJS1"/>
<sequence>MTSSPFRRLLASRIGAFTGAPICLARPIAISRHLLPAVTLPRQLQYPRFISLKPQRLPRNDEIIQANHLTAIFIDHDKVFHGLVHVPPLLASIDRSMYHLVLINPGDGTEDNPPIIRQYTHEGLQLYEEQQVERAKEQHKKRKEQKAASLTKEYQFTWAISKHDLEIKLRKAGEMLAKGMRVEIVIKGKRGMAKVTRVEAEELVRNIEETLMEKGAEEWKEREGDIGMMMTMNYQPRKKGPVKEGGGEAGEEAVVEGRGEEGEVVRKQVEPEAQVSQSNQEYPPPSLPSAWWEGPR</sequence>
<evidence type="ECO:0008006" key="7">
    <source>
        <dbReference type="Google" id="ProtNLM"/>
    </source>
</evidence>
<proteinExistence type="inferred from homology"/>
<evidence type="ECO:0000313" key="6">
    <source>
        <dbReference type="Proteomes" id="UP000267821"/>
    </source>
</evidence>
<protein>
    <recommendedName>
        <fullName evidence="7">Translation initiation factor IF-3</fullName>
    </recommendedName>
</protein>
<dbReference type="PANTHER" id="PTHR10938">
    <property type="entry name" value="TRANSLATION INITIATION FACTOR IF-3"/>
    <property type="match status" value="1"/>
</dbReference>